<feature type="domain" description="Diacylglycerol kinase accessory" evidence="5">
    <location>
        <begin position="44"/>
        <end position="199"/>
    </location>
</feature>
<dbReference type="SUPFAM" id="SSF111331">
    <property type="entry name" value="NAD kinase/diacylglycerol kinase-like"/>
    <property type="match status" value="1"/>
</dbReference>
<dbReference type="EMBL" id="JBJKFK010003893">
    <property type="protein sequence ID" value="KAL3309456.1"/>
    <property type="molecule type" value="Genomic_DNA"/>
</dbReference>
<keyword evidence="4" id="KW-0067">ATP-binding</keyword>
<sequence length="231" mass="25845">DTTLLTARLSFLSPRWNLNVKPNPEATVKDEDRAVASETLPLDVFNNYFSLGVDAAVALKFHESREANPGKFTSRTYNKIFYIKAGSEKMFQNDLRDLKDQITLECDGQDYSAALKSAQPAVILFLNIPSYSAGTNPWGRSLSDTTPQSFSDKKLEVISMTVMDLGTIHLQMSGTRICQCNEAKITTKKIMPVQVDGEPKRILPSVIEIKHRNQARMIMKRKRRGSSAQAS</sequence>
<dbReference type="GO" id="GO:0005524">
    <property type="term" value="F:ATP binding"/>
    <property type="evidence" value="ECO:0007669"/>
    <property type="project" value="UniProtKB-KW"/>
</dbReference>
<evidence type="ECO:0000313" key="7">
    <source>
        <dbReference type="Proteomes" id="UP001626550"/>
    </source>
</evidence>
<keyword evidence="7" id="KW-1185">Reference proteome</keyword>
<dbReference type="GO" id="GO:0016301">
    <property type="term" value="F:kinase activity"/>
    <property type="evidence" value="ECO:0007669"/>
    <property type="project" value="UniProtKB-KW"/>
</dbReference>
<organism evidence="6 7">
    <name type="scientific">Cichlidogyrus casuarinus</name>
    <dbReference type="NCBI Taxonomy" id="1844966"/>
    <lineage>
        <taxon>Eukaryota</taxon>
        <taxon>Metazoa</taxon>
        <taxon>Spiralia</taxon>
        <taxon>Lophotrochozoa</taxon>
        <taxon>Platyhelminthes</taxon>
        <taxon>Monogenea</taxon>
        <taxon>Monopisthocotylea</taxon>
        <taxon>Dactylogyridea</taxon>
        <taxon>Ancyrocephalidae</taxon>
        <taxon>Cichlidogyrus</taxon>
    </lineage>
</organism>
<comment type="caution">
    <text evidence="6">The sequence shown here is derived from an EMBL/GenBank/DDBJ whole genome shotgun (WGS) entry which is preliminary data.</text>
</comment>
<dbReference type="Gene3D" id="2.60.200.40">
    <property type="match status" value="1"/>
</dbReference>
<evidence type="ECO:0000256" key="1">
    <source>
        <dbReference type="ARBA" id="ARBA00022679"/>
    </source>
</evidence>
<keyword evidence="1" id="KW-0808">Transferase</keyword>
<dbReference type="InterPro" id="IPR016064">
    <property type="entry name" value="NAD/diacylglycerol_kinase_sf"/>
</dbReference>
<accession>A0ABD2PUK6</accession>
<evidence type="ECO:0000256" key="3">
    <source>
        <dbReference type="ARBA" id="ARBA00022777"/>
    </source>
</evidence>
<evidence type="ECO:0000256" key="4">
    <source>
        <dbReference type="ARBA" id="ARBA00022840"/>
    </source>
</evidence>
<proteinExistence type="predicted"/>
<keyword evidence="2" id="KW-0547">Nucleotide-binding</keyword>
<feature type="non-terminal residue" evidence="6">
    <location>
        <position position="231"/>
    </location>
</feature>
<dbReference type="InterPro" id="IPR037607">
    <property type="entry name" value="DGK"/>
</dbReference>
<dbReference type="FunFam" id="2.60.200.40:FF:000012">
    <property type="entry name" value="Diacylglycerol kinase"/>
    <property type="match status" value="1"/>
</dbReference>
<dbReference type="Proteomes" id="UP001626550">
    <property type="component" value="Unassembled WGS sequence"/>
</dbReference>
<dbReference type="Pfam" id="PF00609">
    <property type="entry name" value="DAGK_acc"/>
    <property type="match status" value="1"/>
</dbReference>
<name>A0ABD2PUK6_9PLAT</name>
<evidence type="ECO:0000256" key="2">
    <source>
        <dbReference type="ARBA" id="ARBA00022741"/>
    </source>
</evidence>
<dbReference type="PANTHER" id="PTHR11255">
    <property type="entry name" value="DIACYLGLYCEROL KINASE"/>
    <property type="match status" value="1"/>
</dbReference>
<dbReference type="AlphaFoldDB" id="A0ABD2PUK6"/>
<dbReference type="PANTHER" id="PTHR11255:SF80">
    <property type="entry name" value="EYE-SPECIFIC DIACYLGLYCEROL KINASE"/>
    <property type="match status" value="1"/>
</dbReference>
<evidence type="ECO:0000313" key="6">
    <source>
        <dbReference type="EMBL" id="KAL3309456.1"/>
    </source>
</evidence>
<reference evidence="6 7" key="1">
    <citation type="submission" date="2024-11" db="EMBL/GenBank/DDBJ databases">
        <title>Adaptive evolution of stress response genes in parasites aligns with host niche diversity.</title>
        <authorList>
            <person name="Hahn C."/>
            <person name="Resl P."/>
        </authorList>
    </citation>
    <scope>NUCLEOTIDE SEQUENCE [LARGE SCALE GENOMIC DNA]</scope>
    <source>
        <strain evidence="6">EGGRZ-B1_66</strain>
        <tissue evidence="6">Body</tissue>
    </source>
</reference>
<gene>
    <name evidence="6" type="ORF">Ciccas_011998</name>
</gene>
<dbReference type="InterPro" id="IPR000756">
    <property type="entry name" value="Diacylglycerol_kin_accessory"/>
</dbReference>
<evidence type="ECO:0000259" key="5">
    <source>
        <dbReference type="SMART" id="SM00045"/>
    </source>
</evidence>
<keyword evidence="3" id="KW-0418">Kinase</keyword>
<feature type="non-terminal residue" evidence="6">
    <location>
        <position position="1"/>
    </location>
</feature>
<dbReference type="SMART" id="SM00045">
    <property type="entry name" value="DAGKa"/>
    <property type="match status" value="1"/>
</dbReference>
<protein>
    <recommendedName>
        <fullName evidence="5">Diacylglycerol kinase accessory domain-containing protein</fullName>
    </recommendedName>
</protein>